<dbReference type="CDD" id="cd01392">
    <property type="entry name" value="HTH_LacI"/>
    <property type="match status" value="1"/>
</dbReference>
<dbReference type="RefSeq" id="WP_262510948.1">
    <property type="nucleotide sequence ID" value="NZ_CP139960.1"/>
</dbReference>
<feature type="domain" description="HTH lacI-type" evidence="4">
    <location>
        <begin position="5"/>
        <end position="59"/>
    </location>
</feature>
<dbReference type="Gene3D" id="3.40.50.2300">
    <property type="match status" value="2"/>
</dbReference>
<dbReference type="PANTHER" id="PTHR30146">
    <property type="entry name" value="LACI-RELATED TRANSCRIPTIONAL REPRESSOR"/>
    <property type="match status" value="1"/>
</dbReference>
<dbReference type="Proteomes" id="UP001325680">
    <property type="component" value="Chromosome"/>
</dbReference>
<dbReference type="InterPro" id="IPR001761">
    <property type="entry name" value="Peripla_BP/Lac1_sug-bd_dom"/>
</dbReference>
<dbReference type="SUPFAM" id="SSF53822">
    <property type="entry name" value="Periplasmic binding protein-like I"/>
    <property type="match status" value="1"/>
</dbReference>
<name>A0ABZ0W5V4_9BACT</name>
<evidence type="ECO:0000313" key="5">
    <source>
        <dbReference type="EMBL" id="WQD37405.1"/>
    </source>
</evidence>
<reference evidence="5 6" key="1">
    <citation type="submission" date="2023-12" db="EMBL/GenBank/DDBJ databases">
        <title>Genome sequencing and assembly of bacterial species from a model synthetic community.</title>
        <authorList>
            <person name="Hogle S.L."/>
        </authorList>
    </citation>
    <scope>NUCLEOTIDE SEQUENCE [LARGE SCALE GENOMIC DNA]</scope>
    <source>
        <strain evidence="5 6">HAMBI_3031</strain>
    </source>
</reference>
<dbReference type="Pfam" id="PF00532">
    <property type="entry name" value="Peripla_BP_1"/>
    <property type="match status" value="1"/>
</dbReference>
<keyword evidence="6" id="KW-1185">Reference proteome</keyword>
<dbReference type="CDD" id="cd06267">
    <property type="entry name" value="PBP1_LacI_sugar_binding-like"/>
    <property type="match status" value="1"/>
</dbReference>
<sequence>MKKGVTIKDIAKKLNMSVSTVSKALSNHANISDLTKERVRRLAKDWNYVPNEAARHFKQSKSFTLGVVIPDLIDQFFVAAIRGVEEIAGKHKYQVIIAQSHEDPDKEEQIIKNLISNRVDGVIITISKNTNKSDLFTQLEQNGIPVVFLTRSFGQPIFNNVTADNIHAGSLAIDYLYQLGHRRIAHLMGPKILSTSHQRLEAYKKALEKLKIDFDLQLLREIDFSEEKTHQAMRELLKVKNPPTAFFVFKTYVSLDAINYVKIHHPKLLPKIDIIGFGNLPLIKYLDIKPKASLEENSYEMGLKAASLLMKLINNPTGSEPPVSIKIPCELIIH</sequence>
<evidence type="ECO:0000259" key="4">
    <source>
        <dbReference type="PROSITE" id="PS50932"/>
    </source>
</evidence>
<dbReference type="PANTHER" id="PTHR30146:SF109">
    <property type="entry name" value="HTH-TYPE TRANSCRIPTIONAL REGULATOR GALS"/>
    <property type="match status" value="1"/>
</dbReference>
<dbReference type="SMART" id="SM00354">
    <property type="entry name" value="HTH_LACI"/>
    <property type="match status" value="1"/>
</dbReference>
<evidence type="ECO:0000256" key="3">
    <source>
        <dbReference type="ARBA" id="ARBA00023163"/>
    </source>
</evidence>
<dbReference type="Gene3D" id="1.10.260.40">
    <property type="entry name" value="lambda repressor-like DNA-binding domains"/>
    <property type="match status" value="1"/>
</dbReference>
<evidence type="ECO:0000256" key="1">
    <source>
        <dbReference type="ARBA" id="ARBA00023015"/>
    </source>
</evidence>
<evidence type="ECO:0000313" key="6">
    <source>
        <dbReference type="Proteomes" id="UP001325680"/>
    </source>
</evidence>
<evidence type="ECO:0000256" key="2">
    <source>
        <dbReference type="ARBA" id="ARBA00023125"/>
    </source>
</evidence>
<dbReference type="InterPro" id="IPR028082">
    <property type="entry name" value="Peripla_BP_I"/>
</dbReference>
<keyword evidence="1" id="KW-0805">Transcription regulation</keyword>
<organism evidence="5 6">
    <name type="scientific">Niabella yanshanensis</name>
    <dbReference type="NCBI Taxonomy" id="577386"/>
    <lineage>
        <taxon>Bacteria</taxon>
        <taxon>Pseudomonadati</taxon>
        <taxon>Bacteroidota</taxon>
        <taxon>Chitinophagia</taxon>
        <taxon>Chitinophagales</taxon>
        <taxon>Chitinophagaceae</taxon>
        <taxon>Niabella</taxon>
    </lineage>
</organism>
<proteinExistence type="predicted"/>
<dbReference type="Pfam" id="PF00356">
    <property type="entry name" value="LacI"/>
    <property type="match status" value="1"/>
</dbReference>
<keyword evidence="2 5" id="KW-0238">DNA-binding</keyword>
<accession>A0ABZ0W5V4</accession>
<dbReference type="InterPro" id="IPR000843">
    <property type="entry name" value="HTH_LacI"/>
</dbReference>
<dbReference type="InterPro" id="IPR010982">
    <property type="entry name" value="Lambda_DNA-bd_dom_sf"/>
</dbReference>
<protein>
    <submittedName>
        <fullName evidence="5">LacI family DNA-binding transcriptional regulator</fullName>
    </submittedName>
</protein>
<dbReference type="SUPFAM" id="SSF47413">
    <property type="entry name" value="lambda repressor-like DNA-binding domains"/>
    <property type="match status" value="1"/>
</dbReference>
<dbReference type="GO" id="GO:0003677">
    <property type="term" value="F:DNA binding"/>
    <property type="evidence" value="ECO:0007669"/>
    <property type="project" value="UniProtKB-KW"/>
</dbReference>
<gene>
    <name evidence="5" type="ORF">U0035_17185</name>
</gene>
<dbReference type="EMBL" id="CP139960">
    <property type="protein sequence ID" value="WQD37405.1"/>
    <property type="molecule type" value="Genomic_DNA"/>
</dbReference>
<keyword evidence="3" id="KW-0804">Transcription</keyword>
<dbReference type="PROSITE" id="PS50932">
    <property type="entry name" value="HTH_LACI_2"/>
    <property type="match status" value="1"/>
</dbReference>